<feature type="domain" description="HTH myb-type" evidence="7">
    <location>
        <begin position="202"/>
        <end position="252"/>
    </location>
</feature>
<dbReference type="GO" id="GO:0000978">
    <property type="term" value="F:RNA polymerase II cis-regulatory region sequence-specific DNA binding"/>
    <property type="evidence" value="ECO:0007669"/>
    <property type="project" value="TreeGrafter"/>
</dbReference>
<keyword evidence="9" id="KW-1185">Reference proteome</keyword>
<organism evidence="8">
    <name type="scientific">Mucor ambiguus</name>
    <dbReference type="NCBI Taxonomy" id="91626"/>
    <lineage>
        <taxon>Eukaryota</taxon>
        <taxon>Fungi</taxon>
        <taxon>Fungi incertae sedis</taxon>
        <taxon>Mucoromycota</taxon>
        <taxon>Mucoromycotina</taxon>
        <taxon>Mucoromycetes</taxon>
        <taxon>Mucorales</taxon>
        <taxon>Mucorineae</taxon>
        <taxon>Mucoraceae</taxon>
        <taxon>Mucor</taxon>
    </lineage>
</organism>
<feature type="domain" description="Myb-like" evidence="5">
    <location>
        <begin position="152"/>
        <end position="197"/>
    </location>
</feature>
<dbReference type="GO" id="GO:0042795">
    <property type="term" value="P:snRNA transcription by RNA polymerase II"/>
    <property type="evidence" value="ECO:0007669"/>
    <property type="project" value="TreeGrafter"/>
</dbReference>
<keyword evidence="3" id="KW-0804">Transcription</keyword>
<name>A0A0C9N120_9FUNG</name>
<dbReference type="InterPro" id="IPR017930">
    <property type="entry name" value="Myb_dom"/>
</dbReference>
<feature type="domain" description="Myb-like" evidence="5">
    <location>
        <begin position="522"/>
        <end position="578"/>
    </location>
</feature>
<evidence type="ECO:0000256" key="3">
    <source>
        <dbReference type="ARBA" id="ARBA00023163"/>
    </source>
</evidence>
<feature type="domain" description="HTH myb-type" evidence="7">
    <location>
        <begin position="152"/>
        <end position="201"/>
    </location>
</feature>
<feature type="domain" description="HTH myb-type" evidence="7">
    <location>
        <begin position="410"/>
        <end position="465"/>
    </location>
</feature>
<feature type="domain" description="Myb-like" evidence="5">
    <location>
        <begin position="198"/>
        <end position="248"/>
    </location>
</feature>
<dbReference type="GO" id="GO:0042796">
    <property type="term" value="P:snRNA transcription by RNA polymerase III"/>
    <property type="evidence" value="ECO:0007669"/>
    <property type="project" value="TreeGrafter"/>
</dbReference>
<dbReference type="Gene3D" id="1.10.10.60">
    <property type="entry name" value="Homeodomain-like"/>
    <property type="match status" value="10"/>
</dbReference>
<dbReference type="PANTHER" id="PTHR46621:SF1">
    <property type="entry name" value="SNRNA-ACTIVATING PROTEIN COMPLEX SUBUNIT 4"/>
    <property type="match status" value="1"/>
</dbReference>
<evidence type="ECO:0000259" key="6">
    <source>
        <dbReference type="PROSITE" id="PS51293"/>
    </source>
</evidence>
<dbReference type="SMART" id="SM00717">
    <property type="entry name" value="SANT"/>
    <property type="match status" value="10"/>
</dbReference>
<evidence type="ECO:0000259" key="7">
    <source>
        <dbReference type="PROSITE" id="PS51294"/>
    </source>
</evidence>
<feature type="domain" description="SANT" evidence="6">
    <location>
        <begin position="201"/>
        <end position="240"/>
    </location>
</feature>
<dbReference type="GO" id="GO:0001006">
    <property type="term" value="F:RNA polymerase III type 3 promoter sequence-specific DNA binding"/>
    <property type="evidence" value="ECO:0007669"/>
    <property type="project" value="TreeGrafter"/>
</dbReference>
<dbReference type="Pfam" id="PF13921">
    <property type="entry name" value="Myb_DNA-bind_6"/>
    <property type="match status" value="3"/>
</dbReference>
<feature type="domain" description="HTH myb-type" evidence="7">
    <location>
        <begin position="39"/>
        <end position="87"/>
    </location>
</feature>
<evidence type="ECO:0000313" key="8">
    <source>
        <dbReference type="EMBL" id="GAN09632.1"/>
    </source>
</evidence>
<keyword evidence="4" id="KW-0539">Nucleus</keyword>
<dbReference type="AlphaFoldDB" id="A0A0C9N120"/>
<dbReference type="PROSITE" id="PS51294">
    <property type="entry name" value="HTH_MYB"/>
    <property type="match status" value="5"/>
</dbReference>
<dbReference type="PROSITE" id="PS50090">
    <property type="entry name" value="MYB_LIKE"/>
    <property type="match status" value="8"/>
</dbReference>
<feature type="domain" description="HTH myb-type" evidence="7">
    <location>
        <begin position="527"/>
        <end position="582"/>
    </location>
</feature>
<gene>
    <name evidence="8" type="ORF">MAM1_0280d09163</name>
</gene>
<keyword evidence="2 8" id="KW-0238">DNA-binding</keyword>
<dbReference type="Proteomes" id="UP000053815">
    <property type="component" value="Unassembled WGS sequence"/>
</dbReference>
<feature type="domain" description="Myb-like" evidence="5">
    <location>
        <begin position="354"/>
        <end position="408"/>
    </location>
</feature>
<proteinExistence type="predicted"/>
<feature type="domain" description="Myb-like" evidence="5">
    <location>
        <begin position="84"/>
        <end position="136"/>
    </location>
</feature>
<dbReference type="OrthoDB" id="2143914at2759"/>
<protein>
    <submittedName>
        <fullName evidence="8">Myb-like DNA-binding protein</fullName>
    </submittedName>
</protein>
<reference evidence="8" key="1">
    <citation type="submission" date="2014-09" db="EMBL/GenBank/DDBJ databases">
        <title>Draft genome sequence of an oleaginous Mucoromycotina fungus Mucor ambiguus NBRC6742.</title>
        <authorList>
            <person name="Takeda I."/>
            <person name="Yamane N."/>
            <person name="Morita T."/>
            <person name="Tamano K."/>
            <person name="Machida M."/>
            <person name="Baker S."/>
            <person name="Koike H."/>
        </authorList>
    </citation>
    <scope>NUCLEOTIDE SEQUENCE</scope>
    <source>
        <strain evidence="8">NBRC 6742</strain>
    </source>
</reference>
<dbReference type="PANTHER" id="PTHR46621">
    <property type="entry name" value="SNRNA-ACTIVATING PROTEIN COMPLEX SUBUNIT 4"/>
    <property type="match status" value="1"/>
</dbReference>
<feature type="domain" description="Myb-like" evidence="5">
    <location>
        <begin position="579"/>
        <end position="638"/>
    </location>
</feature>
<evidence type="ECO:0000256" key="2">
    <source>
        <dbReference type="ARBA" id="ARBA00023125"/>
    </source>
</evidence>
<dbReference type="InterPro" id="IPR051575">
    <property type="entry name" value="Myb-like_DNA-bd"/>
</dbReference>
<dbReference type="Pfam" id="PF00249">
    <property type="entry name" value="Myb_DNA-binding"/>
    <property type="match status" value="3"/>
</dbReference>
<dbReference type="InterPro" id="IPR001005">
    <property type="entry name" value="SANT/Myb"/>
</dbReference>
<sequence>MLAAFARNYTSSYLSGLRSVSILYQSLSFRHFASQQTSKWLPWEDTLLQNYVKHNGKNWNEVAEHCLPTRTPNQCRARWTDALDPELKHGPFSKAEKELLQQGVETLGKGKWLAIRRDFLPHRSSRRIANEWSNRPSLMATGDKLKSYTSKKWTAQEDELVLRGIAEFGQSSWAKIASVYLPWRTRIQIRNHYRSKLDPSVKKEKWTEHELDLLLRRTIMFGQDWNKVAEGIRGRTPEQCSRVWLTELDPGMNKGPWSDEETKLFWERVHQCDGNFVKIAEGLPGRNRLICYRKFWSTVRDDKEFALLYGDQIKRDKTENGPAWRARVGKLVCEWLESEYTVRKASNHSINLCQRGPWSKEELSKLELIVSKQLEKKEALDQGDWRKIAKQLPERDAQQCKYQYEEHLFIEDLKTGTWTEQEDSLLTALVAEHGTSSWERVVQNIPKRSKRQCAYRWHRVLQFTQGQTQIPKNKRLSDAEKALIREGVEMFGHDWTAIRMTYLPDRKPEQIMRWWNSHEEGQDHRERKAWTEEEDKTLEFAVSKYEGELGHVPSWAQVAKMVQGRSSKQCRTRWLYSLQPNLIKGAWTYDEEMQLLEVVQKYKLQDTKSGKSIWPLVAKDLNTGRSDWACRSKYDYMQRKGHRFAF</sequence>
<dbReference type="PROSITE" id="PS51293">
    <property type="entry name" value="SANT"/>
    <property type="match status" value="1"/>
</dbReference>
<dbReference type="STRING" id="91626.A0A0C9N120"/>
<dbReference type="InterPro" id="IPR009057">
    <property type="entry name" value="Homeodomain-like_sf"/>
</dbReference>
<evidence type="ECO:0000313" key="9">
    <source>
        <dbReference type="Proteomes" id="UP000053815"/>
    </source>
</evidence>
<evidence type="ECO:0000256" key="4">
    <source>
        <dbReference type="ARBA" id="ARBA00023242"/>
    </source>
</evidence>
<dbReference type="InterPro" id="IPR017884">
    <property type="entry name" value="SANT_dom"/>
</dbReference>
<feature type="domain" description="Myb-like" evidence="5">
    <location>
        <begin position="32"/>
        <end position="83"/>
    </location>
</feature>
<feature type="domain" description="Myb-like" evidence="5">
    <location>
        <begin position="410"/>
        <end position="461"/>
    </location>
</feature>
<dbReference type="SUPFAM" id="SSF46689">
    <property type="entry name" value="Homeodomain-like"/>
    <property type="match status" value="7"/>
</dbReference>
<evidence type="ECO:0000256" key="1">
    <source>
        <dbReference type="ARBA" id="ARBA00023015"/>
    </source>
</evidence>
<dbReference type="GO" id="GO:0019185">
    <property type="term" value="C:snRNA-activating protein complex"/>
    <property type="evidence" value="ECO:0007669"/>
    <property type="project" value="TreeGrafter"/>
</dbReference>
<keyword evidence="1" id="KW-0805">Transcription regulation</keyword>
<dbReference type="CDD" id="cd00167">
    <property type="entry name" value="SANT"/>
    <property type="match status" value="9"/>
</dbReference>
<evidence type="ECO:0000259" key="5">
    <source>
        <dbReference type="PROSITE" id="PS50090"/>
    </source>
</evidence>
<accession>A0A0C9N120</accession>
<dbReference type="EMBL" id="DF836569">
    <property type="protein sequence ID" value="GAN09632.1"/>
    <property type="molecule type" value="Genomic_DNA"/>
</dbReference>